<sequence>MLRTNSTLKSQPEAHDNMVLENKTATIDVAMDDMDPQIESNPTTVTTDGDARSCEFPKVKLKVTNSSIGKMPEPASPMFLINPSTANAGEHSGEACENIFAMMADCEDDEGSPEDQAAFIGKLGTLYRKKAMTFKPSRFYGHQLNCLKLWRSVIRLGGYDRIIPGCCTVDVTES</sequence>
<gene>
    <name evidence="4" type="ORF">KY290_010747</name>
</gene>
<dbReference type="PANTHER" id="PTHR15348">
    <property type="entry name" value="AT-RICH INTERACTIVE DOMAIN-CONTAINING PROTEIN ARID DOMAIN- CONTAINING PROTEIN DEAD RINGER PROTEIN B-CELL REGULATOR OF IGH TRANSCRIPTION BRIGHT"/>
    <property type="match status" value="1"/>
</dbReference>
<evidence type="ECO:0000256" key="1">
    <source>
        <dbReference type="ARBA" id="ARBA00023015"/>
    </source>
</evidence>
<organism evidence="4 5">
    <name type="scientific">Solanum tuberosum</name>
    <name type="common">Potato</name>
    <dbReference type="NCBI Taxonomy" id="4113"/>
    <lineage>
        <taxon>Eukaryota</taxon>
        <taxon>Viridiplantae</taxon>
        <taxon>Streptophyta</taxon>
        <taxon>Embryophyta</taxon>
        <taxon>Tracheophyta</taxon>
        <taxon>Spermatophyta</taxon>
        <taxon>Magnoliopsida</taxon>
        <taxon>eudicotyledons</taxon>
        <taxon>Gunneridae</taxon>
        <taxon>Pentapetalae</taxon>
        <taxon>asterids</taxon>
        <taxon>lamiids</taxon>
        <taxon>Solanales</taxon>
        <taxon>Solanaceae</taxon>
        <taxon>Solanoideae</taxon>
        <taxon>Solaneae</taxon>
        <taxon>Solanum</taxon>
    </lineage>
</organism>
<dbReference type="Gene3D" id="1.10.150.60">
    <property type="entry name" value="ARID DNA-binding domain"/>
    <property type="match status" value="1"/>
</dbReference>
<proteinExistence type="predicted"/>
<accession>A0ABQ7W0P9</accession>
<keyword evidence="3" id="KW-0539">Nucleus</keyword>
<keyword evidence="5" id="KW-1185">Reference proteome</keyword>
<dbReference type="Proteomes" id="UP000826656">
    <property type="component" value="Unassembled WGS sequence"/>
</dbReference>
<comment type="caution">
    <text evidence="4">The sequence shown here is derived from an EMBL/GenBank/DDBJ whole genome shotgun (WGS) entry which is preliminary data.</text>
</comment>
<evidence type="ECO:0000313" key="4">
    <source>
        <dbReference type="EMBL" id="KAH0773610.1"/>
    </source>
</evidence>
<evidence type="ECO:0000313" key="5">
    <source>
        <dbReference type="Proteomes" id="UP000826656"/>
    </source>
</evidence>
<dbReference type="PANTHER" id="PTHR15348:SF22">
    <property type="entry name" value="ARID DOMAIN-CONTAINING PROTEIN"/>
    <property type="match status" value="1"/>
</dbReference>
<evidence type="ECO:0000256" key="3">
    <source>
        <dbReference type="ARBA" id="ARBA00023242"/>
    </source>
</evidence>
<keyword evidence="1" id="KW-0805">Transcription regulation</keyword>
<dbReference type="SUPFAM" id="SSF46774">
    <property type="entry name" value="ARID-like"/>
    <property type="match status" value="1"/>
</dbReference>
<dbReference type="InterPro" id="IPR036431">
    <property type="entry name" value="ARID_dom_sf"/>
</dbReference>
<evidence type="ECO:0000256" key="2">
    <source>
        <dbReference type="ARBA" id="ARBA00023163"/>
    </source>
</evidence>
<dbReference type="InterPro" id="IPR045147">
    <property type="entry name" value="ARI3A/B/C"/>
</dbReference>
<protein>
    <submittedName>
        <fullName evidence="4">Uncharacterized protein</fullName>
    </submittedName>
</protein>
<dbReference type="EMBL" id="JAIVGD010000005">
    <property type="protein sequence ID" value="KAH0773610.1"/>
    <property type="molecule type" value="Genomic_DNA"/>
</dbReference>
<keyword evidence="2" id="KW-0804">Transcription</keyword>
<name>A0ABQ7W0P9_SOLTU</name>
<reference evidence="4 5" key="1">
    <citation type="journal article" date="2021" name="bioRxiv">
        <title>Chromosome-scale and haplotype-resolved genome assembly of a tetraploid potato cultivar.</title>
        <authorList>
            <person name="Sun H."/>
            <person name="Jiao W.-B."/>
            <person name="Krause K."/>
            <person name="Campoy J.A."/>
            <person name="Goel M."/>
            <person name="Folz-Donahue K."/>
            <person name="Kukat C."/>
            <person name="Huettel B."/>
            <person name="Schneeberger K."/>
        </authorList>
    </citation>
    <scope>NUCLEOTIDE SEQUENCE [LARGE SCALE GENOMIC DNA]</scope>
    <source>
        <strain evidence="4">SolTubOtavaFocal</strain>
        <tissue evidence="4">Leaves</tissue>
    </source>
</reference>